<sequence length="347" mass="36921">MIITFVAVVSALVLLLSIALPTIGSSNSVSTQGPVNYYNDTSGANASSSATNDTTATTSSLNSTNNTAMPSESDWENLTTFELFELYPVLDNLTSGASNDTSAAANETGTGQQLPSQELNQQQNETQATATANTTLSDATQQNSIAAATMPPDLLNQLQTTISSINQSITELKRNMTNTTTISVDQVVVNEPVASSSTSSQDNDLGDSNQASPVFTFSKEITDDLKKDDYIILAHLAPYSTTKGHAEVELKVPCNNDEEPQVKLVAGSIPRLREVDLGKAIEIANVRGSDDEVKLSKAGEYCLYQAKLPAGITDVILVNDSGHKLKFSEDGRFYMAMTVGLDSTKGE</sequence>
<feature type="compositionally biased region" description="Polar residues" evidence="1">
    <location>
        <begin position="98"/>
        <end position="111"/>
    </location>
</feature>
<dbReference type="AlphaFoldDB" id="K0IMR0"/>
<dbReference type="BioCyc" id="CNIT1237085:G1324-1172-MONOMER"/>
<name>K0IMR0_NITGG</name>
<gene>
    <name evidence="2" type="ordered locus">Ngar_c11740</name>
</gene>
<dbReference type="HOGENOM" id="CLU_798368_0_0_2"/>
<dbReference type="KEGG" id="nga:Ngar_c11740"/>
<feature type="compositionally biased region" description="Low complexity" evidence="1">
    <location>
        <begin position="44"/>
        <end position="68"/>
    </location>
</feature>
<keyword evidence="3" id="KW-1185">Reference proteome</keyword>
<organism evidence="2 3">
    <name type="scientific">Nitrososphaera gargensis (strain Ga9.2)</name>
    <dbReference type="NCBI Taxonomy" id="1237085"/>
    <lineage>
        <taxon>Archaea</taxon>
        <taxon>Nitrososphaerota</taxon>
        <taxon>Nitrososphaeria</taxon>
        <taxon>Nitrososphaerales</taxon>
        <taxon>Nitrososphaeraceae</taxon>
        <taxon>Nitrososphaera</taxon>
    </lineage>
</organism>
<feature type="region of interest" description="Disordered" evidence="1">
    <location>
        <begin position="98"/>
        <end position="129"/>
    </location>
</feature>
<dbReference type="EMBL" id="CP002408">
    <property type="protein sequence ID" value="AFU58114.1"/>
    <property type="molecule type" value="Genomic_DNA"/>
</dbReference>
<feature type="compositionally biased region" description="Low complexity" evidence="1">
    <location>
        <begin position="112"/>
        <end position="129"/>
    </location>
</feature>
<evidence type="ECO:0000313" key="2">
    <source>
        <dbReference type="EMBL" id="AFU58114.1"/>
    </source>
</evidence>
<protein>
    <submittedName>
        <fullName evidence="2">Uncharacterized protein</fullName>
    </submittedName>
</protein>
<reference evidence="2 3" key="1">
    <citation type="journal article" date="2012" name="Environ. Microbiol.">
        <title>The genome of the ammonia-oxidizing Candidatus Nitrososphaera gargensis: insights into metabolic versatility and environmental adaptations.</title>
        <authorList>
            <person name="Spang A."/>
            <person name="Poehlein A."/>
            <person name="Offre P."/>
            <person name="Zumbragel S."/>
            <person name="Haider S."/>
            <person name="Rychlik N."/>
            <person name="Nowka B."/>
            <person name="Schmeisser C."/>
            <person name="Lebedeva E.V."/>
            <person name="Rattei T."/>
            <person name="Bohm C."/>
            <person name="Schmid M."/>
            <person name="Galushko A."/>
            <person name="Hatzenpichler R."/>
            <person name="Weinmaier T."/>
            <person name="Daniel R."/>
            <person name="Schleper C."/>
            <person name="Spieck E."/>
            <person name="Streit W."/>
            <person name="Wagner M."/>
        </authorList>
    </citation>
    <scope>NUCLEOTIDE SEQUENCE [LARGE SCALE GENOMIC DNA]</scope>
    <source>
        <strain evidence="3">Ga9.2</strain>
    </source>
</reference>
<dbReference type="Proteomes" id="UP000008037">
    <property type="component" value="Chromosome"/>
</dbReference>
<accession>K0IMR0</accession>
<feature type="region of interest" description="Disordered" evidence="1">
    <location>
        <begin position="44"/>
        <end position="73"/>
    </location>
</feature>
<evidence type="ECO:0000256" key="1">
    <source>
        <dbReference type="SAM" id="MobiDB-lite"/>
    </source>
</evidence>
<evidence type="ECO:0000313" key="3">
    <source>
        <dbReference type="Proteomes" id="UP000008037"/>
    </source>
</evidence>
<proteinExistence type="predicted"/>
<dbReference type="InParanoid" id="K0IMR0"/>